<dbReference type="EMBL" id="KN822994">
    <property type="protein sequence ID" value="KIO28485.1"/>
    <property type="molecule type" value="Genomic_DNA"/>
</dbReference>
<evidence type="ECO:0000313" key="3">
    <source>
        <dbReference type="Proteomes" id="UP000054248"/>
    </source>
</evidence>
<reference evidence="3" key="2">
    <citation type="submission" date="2015-01" db="EMBL/GenBank/DDBJ databases">
        <title>Evolutionary Origins and Diversification of the Mycorrhizal Mutualists.</title>
        <authorList>
            <consortium name="DOE Joint Genome Institute"/>
            <consortium name="Mycorrhizal Genomics Consortium"/>
            <person name="Kohler A."/>
            <person name="Kuo A."/>
            <person name="Nagy L.G."/>
            <person name="Floudas D."/>
            <person name="Copeland A."/>
            <person name="Barry K.W."/>
            <person name="Cichocki N."/>
            <person name="Veneault-Fourrey C."/>
            <person name="LaButti K."/>
            <person name="Lindquist E.A."/>
            <person name="Lipzen A."/>
            <person name="Lundell T."/>
            <person name="Morin E."/>
            <person name="Murat C."/>
            <person name="Riley R."/>
            <person name="Ohm R."/>
            <person name="Sun H."/>
            <person name="Tunlid A."/>
            <person name="Henrissat B."/>
            <person name="Grigoriev I.V."/>
            <person name="Hibbett D.S."/>
            <person name="Martin F."/>
        </authorList>
    </citation>
    <scope>NUCLEOTIDE SEQUENCE [LARGE SCALE GENOMIC DNA]</scope>
    <source>
        <strain evidence="3">MUT 4182</strain>
    </source>
</reference>
<dbReference type="OrthoDB" id="3211582at2759"/>
<accession>A0A0C3QCL1</accession>
<name>A0A0C3QCL1_9AGAM</name>
<dbReference type="HOGENOM" id="CLU_1929145_0_0_1"/>
<gene>
    <name evidence="2" type="ORF">M407DRAFT_22375</name>
</gene>
<proteinExistence type="predicted"/>
<sequence length="131" mass="14128">MALFGRKSTGSSSSDNAAAGPNTRSRSMFGRNKGSSVDQGRNVSPTGRTGSGGLFNRNKDNLSVAQAKVKDAEKTEKQTEKMLQQARAQTKEAKKHVSLVEHEADVEARNAARKQKDIKGLRKTTKGLGRV</sequence>
<organism evidence="2 3">
    <name type="scientific">Tulasnella calospora MUT 4182</name>
    <dbReference type="NCBI Taxonomy" id="1051891"/>
    <lineage>
        <taxon>Eukaryota</taxon>
        <taxon>Fungi</taxon>
        <taxon>Dikarya</taxon>
        <taxon>Basidiomycota</taxon>
        <taxon>Agaricomycotina</taxon>
        <taxon>Agaricomycetes</taxon>
        <taxon>Cantharellales</taxon>
        <taxon>Tulasnellaceae</taxon>
        <taxon>Tulasnella</taxon>
    </lineage>
</organism>
<dbReference type="AlphaFoldDB" id="A0A0C3QCL1"/>
<keyword evidence="3" id="KW-1185">Reference proteome</keyword>
<dbReference type="Proteomes" id="UP000054248">
    <property type="component" value="Unassembled WGS sequence"/>
</dbReference>
<feature type="compositionally biased region" description="Basic and acidic residues" evidence="1">
    <location>
        <begin position="98"/>
        <end position="120"/>
    </location>
</feature>
<feature type="compositionally biased region" description="Polar residues" evidence="1">
    <location>
        <begin position="8"/>
        <end position="26"/>
    </location>
</feature>
<feature type="region of interest" description="Disordered" evidence="1">
    <location>
        <begin position="1"/>
        <end position="131"/>
    </location>
</feature>
<reference evidence="2 3" key="1">
    <citation type="submission" date="2014-04" db="EMBL/GenBank/DDBJ databases">
        <authorList>
            <consortium name="DOE Joint Genome Institute"/>
            <person name="Kuo A."/>
            <person name="Girlanda M."/>
            <person name="Perotto S."/>
            <person name="Kohler A."/>
            <person name="Nagy L.G."/>
            <person name="Floudas D."/>
            <person name="Copeland A."/>
            <person name="Barry K.W."/>
            <person name="Cichocki N."/>
            <person name="Veneault-Fourrey C."/>
            <person name="LaButti K."/>
            <person name="Lindquist E.A."/>
            <person name="Lipzen A."/>
            <person name="Lundell T."/>
            <person name="Morin E."/>
            <person name="Murat C."/>
            <person name="Sun H."/>
            <person name="Tunlid A."/>
            <person name="Henrissat B."/>
            <person name="Grigoriev I.V."/>
            <person name="Hibbett D.S."/>
            <person name="Martin F."/>
            <person name="Nordberg H.P."/>
            <person name="Cantor M.N."/>
            <person name="Hua S.X."/>
        </authorList>
    </citation>
    <scope>NUCLEOTIDE SEQUENCE [LARGE SCALE GENOMIC DNA]</scope>
    <source>
        <strain evidence="2 3">MUT 4182</strain>
    </source>
</reference>
<protein>
    <submittedName>
        <fullName evidence="2">Uncharacterized protein</fullName>
    </submittedName>
</protein>
<evidence type="ECO:0000313" key="2">
    <source>
        <dbReference type="EMBL" id="KIO28485.1"/>
    </source>
</evidence>
<feature type="compositionally biased region" description="Polar residues" evidence="1">
    <location>
        <begin position="33"/>
        <end position="48"/>
    </location>
</feature>
<feature type="compositionally biased region" description="Basic and acidic residues" evidence="1">
    <location>
        <begin position="68"/>
        <end position="80"/>
    </location>
</feature>
<evidence type="ECO:0000256" key="1">
    <source>
        <dbReference type="SAM" id="MobiDB-lite"/>
    </source>
</evidence>